<reference evidence="5" key="1">
    <citation type="submission" date="2016-01" db="EMBL/GenBank/DDBJ databases">
        <title>Genome sequencing of Roseivirga ehrenbergii KMM 6017.</title>
        <authorList>
            <person name="Selvaratnam C."/>
            <person name="Thevarajoo S."/>
            <person name="Goh K.M."/>
            <person name="Ee R."/>
            <person name="Chan K.-G."/>
            <person name="Chong C.S."/>
        </authorList>
    </citation>
    <scope>NUCLEOTIDE SEQUENCE [LARGE SCALE GENOMIC DNA]</scope>
    <source>
        <strain evidence="5">KMM 6017</strain>
    </source>
</reference>
<gene>
    <name evidence="5" type="ORF">MB14_00750</name>
</gene>
<sequence length="346" mass="40068">MKYCPSTLSEGYNTYSSTALKRVFYGKKVNHVLPFSPPQLDEKVAEDFRQNRKQMSISGVQIKQSMRLEKNQLQLVEEGQQGLYILKPIPHRETIGQVLDLPANEHLTMQIARQVFKLNVAECAIIFFNNGEPAYITKRFDIAPNQDISGKSVFKKIGQEDFAALSGYTSENRGAAFKYEGAYENIALLMRKFVPAYSVEIEKFFSLVLFNYLFANGDAHLKNFSLQQTPQGDHILAPAYDLLNTRIHIENDTAMALKDGLFIDDYETKSFKANGFYAYDDFFEFAQRIGLNEKRAIRILQNFRTEHELIKTFIDRSFLSEKNKSRYYAFYQDRLKAINYSFEKRI</sequence>
<evidence type="ECO:0000313" key="6">
    <source>
        <dbReference type="Proteomes" id="UP000075583"/>
    </source>
</evidence>
<keyword evidence="2" id="KW-0808">Transferase</keyword>
<comment type="similarity">
    <text evidence="1">Belongs to the HipA Ser/Thr kinase family.</text>
</comment>
<dbReference type="Gene3D" id="1.10.1070.20">
    <property type="match status" value="1"/>
</dbReference>
<evidence type="ECO:0000259" key="4">
    <source>
        <dbReference type="Pfam" id="PF07804"/>
    </source>
</evidence>
<keyword evidence="3 5" id="KW-0418">Kinase</keyword>
<dbReference type="EMBL" id="LQZQ01000001">
    <property type="protein sequence ID" value="KYG82201.1"/>
    <property type="molecule type" value="Genomic_DNA"/>
</dbReference>
<proteinExistence type="inferred from homology"/>
<dbReference type="InterPro" id="IPR052028">
    <property type="entry name" value="HipA_Ser/Thr_kinase"/>
</dbReference>
<feature type="domain" description="HipA-like C-terminal" evidence="4">
    <location>
        <begin position="55"/>
        <end position="304"/>
    </location>
</feature>
<name>A0A150XTY6_ROSEK</name>
<dbReference type="InterPro" id="IPR012893">
    <property type="entry name" value="HipA-like_C"/>
</dbReference>
<dbReference type="STRING" id="279360.MB14_00750"/>
<protein>
    <submittedName>
        <fullName evidence="5">Phosphatidylinositol kinase</fullName>
    </submittedName>
</protein>
<dbReference type="PANTHER" id="PTHR37419:SF1">
    <property type="entry name" value="SERINE_THREONINE-PROTEIN KINASE TOXIN HIPA"/>
    <property type="match status" value="1"/>
</dbReference>
<evidence type="ECO:0000313" key="5">
    <source>
        <dbReference type="EMBL" id="KYG82201.1"/>
    </source>
</evidence>
<accession>A0A150XTY6</accession>
<comment type="caution">
    <text evidence="5">The sequence shown here is derived from an EMBL/GenBank/DDBJ whole genome shotgun (WGS) entry which is preliminary data.</text>
</comment>
<dbReference type="Proteomes" id="UP000075583">
    <property type="component" value="Unassembled WGS sequence"/>
</dbReference>
<organism evidence="5 6">
    <name type="scientific">Roseivirga ehrenbergii (strain DSM 102268 / JCM 13514 / KCTC 12282 / NCIMB 14502 / KMM 6017)</name>
    <dbReference type="NCBI Taxonomy" id="279360"/>
    <lineage>
        <taxon>Bacteria</taxon>
        <taxon>Pseudomonadati</taxon>
        <taxon>Bacteroidota</taxon>
        <taxon>Cytophagia</taxon>
        <taxon>Cytophagales</taxon>
        <taxon>Roseivirgaceae</taxon>
        <taxon>Roseivirga</taxon>
    </lineage>
</organism>
<evidence type="ECO:0000256" key="2">
    <source>
        <dbReference type="ARBA" id="ARBA00022679"/>
    </source>
</evidence>
<keyword evidence="6" id="KW-1185">Reference proteome</keyword>
<evidence type="ECO:0000256" key="3">
    <source>
        <dbReference type="ARBA" id="ARBA00022777"/>
    </source>
</evidence>
<evidence type="ECO:0000256" key="1">
    <source>
        <dbReference type="ARBA" id="ARBA00010164"/>
    </source>
</evidence>
<dbReference type="GO" id="GO:0005829">
    <property type="term" value="C:cytosol"/>
    <property type="evidence" value="ECO:0007669"/>
    <property type="project" value="TreeGrafter"/>
</dbReference>
<dbReference type="GO" id="GO:0004674">
    <property type="term" value="F:protein serine/threonine kinase activity"/>
    <property type="evidence" value="ECO:0007669"/>
    <property type="project" value="TreeGrafter"/>
</dbReference>
<dbReference type="Pfam" id="PF07804">
    <property type="entry name" value="HipA_C"/>
    <property type="match status" value="1"/>
</dbReference>
<dbReference type="AlphaFoldDB" id="A0A150XTY6"/>
<dbReference type="PANTHER" id="PTHR37419">
    <property type="entry name" value="SERINE/THREONINE-PROTEIN KINASE TOXIN HIPA"/>
    <property type="match status" value="1"/>
</dbReference>